<dbReference type="InterPro" id="IPR013087">
    <property type="entry name" value="Znf_C2H2_type"/>
</dbReference>
<keyword evidence="4" id="KW-0217">Developmental protein</keyword>
<dbReference type="WBParaSite" id="ACRNAN_scaffold12015.g6614.t1">
    <property type="protein sequence ID" value="ACRNAN_scaffold12015.g6614.t1"/>
    <property type="gene ID" value="ACRNAN_scaffold12015.g6614"/>
</dbReference>
<dbReference type="GO" id="GO:0032982">
    <property type="term" value="C:myosin filament"/>
    <property type="evidence" value="ECO:0007669"/>
    <property type="project" value="UniProtKB-KW"/>
</dbReference>
<keyword evidence="11" id="KW-0862">Zinc</keyword>
<feature type="domain" description="C2H2-type" evidence="19">
    <location>
        <begin position="104"/>
        <end position="131"/>
    </location>
</feature>
<proteinExistence type="predicted"/>
<accession>A0A914CLQ3</accession>
<feature type="domain" description="C2H2-type" evidence="19">
    <location>
        <begin position="2"/>
        <end position="29"/>
    </location>
</feature>
<dbReference type="GO" id="GO:0003677">
    <property type="term" value="F:DNA binding"/>
    <property type="evidence" value="ECO:0007669"/>
    <property type="project" value="UniProtKB-KW"/>
</dbReference>
<evidence type="ECO:0000256" key="12">
    <source>
        <dbReference type="ARBA" id="ARBA00023015"/>
    </source>
</evidence>
<keyword evidence="20" id="KW-1185">Reference proteome</keyword>
<keyword evidence="7" id="KW-0479">Metal-binding</keyword>
<dbReference type="Proteomes" id="UP000887540">
    <property type="component" value="Unplaced"/>
</dbReference>
<evidence type="ECO:0000256" key="8">
    <source>
        <dbReference type="ARBA" id="ARBA00022737"/>
    </source>
</evidence>
<keyword evidence="6" id="KW-0517">Myogenesis</keyword>
<comment type="subcellular location">
    <subcellularLocation>
        <location evidence="2">Cytoplasm</location>
    </subcellularLocation>
    <subcellularLocation>
        <location evidence="1">Nucleus</location>
    </subcellularLocation>
</comment>
<keyword evidence="5" id="KW-0963">Cytoplasm</keyword>
<dbReference type="Gene3D" id="3.30.160.60">
    <property type="entry name" value="Classic Zinc Finger"/>
    <property type="match status" value="2"/>
</dbReference>
<dbReference type="PANTHER" id="PTHR47772:SF1">
    <property type="entry name" value="ZINC FINGER PROTEIN 200"/>
    <property type="match status" value="1"/>
</dbReference>
<organism evidence="20 21">
    <name type="scientific">Acrobeloides nanus</name>
    <dbReference type="NCBI Taxonomy" id="290746"/>
    <lineage>
        <taxon>Eukaryota</taxon>
        <taxon>Metazoa</taxon>
        <taxon>Ecdysozoa</taxon>
        <taxon>Nematoda</taxon>
        <taxon>Chromadorea</taxon>
        <taxon>Rhabditida</taxon>
        <taxon>Tylenchina</taxon>
        <taxon>Cephalobomorpha</taxon>
        <taxon>Cephaloboidea</taxon>
        <taxon>Cephalobidae</taxon>
        <taxon>Acrobeloides</taxon>
    </lineage>
</organism>
<evidence type="ECO:0000256" key="4">
    <source>
        <dbReference type="ARBA" id="ARBA00022473"/>
    </source>
</evidence>
<keyword evidence="3" id="KW-0514">Muscle protein</keyword>
<evidence type="ECO:0000256" key="7">
    <source>
        <dbReference type="ARBA" id="ARBA00022723"/>
    </source>
</evidence>
<reference evidence="21" key="1">
    <citation type="submission" date="2022-11" db="UniProtKB">
        <authorList>
            <consortium name="WormBaseParasite"/>
        </authorList>
    </citation>
    <scope>IDENTIFICATION</scope>
</reference>
<evidence type="ECO:0000256" key="16">
    <source>
        <dbReference type="ARBA" id="ARBA00070899"/>
    </source>
</evidence>
<evidence type="ECO:0000313" key="21">
    <source>
        <dbReference type="WBParaSite" id="ACRNAN_scaffold12015.g6614.t1"/>
    </source>
</evidence>
<dbReference type="GO" id="GO:0030154">
    <property type="term" value="P:cell differentiation"/>
    <property type="evidence" value="ECO:0007669"/>
    <property type="project" value="UniProtKB-KW"/>
</dbReference>
<evidence type="ECO:0000256" key="6">
    <source>
        <dbReference type="ARBA" id="ARBA00022541"/>
    </source>
</evidence>
<protein>
    <recommendedName>
        <fullName evidence="16">Zinc finger protein unc-98</fullName>
    </recommendedName>
    <alternativeName>
        <fullName evidence="17">Uncoordinated protein 98</fullName>
    </alternativeName>
</protein>
<dbReference type="GO" id="GO:0005634">
    <property type="term" value="C:nucleus"/>
    <property type="evidence" value="ECO:0007669"/>
    <property type="project" value="UniProtKB-SubCell"/>
</dbReference>
<dbReference type="Pfam" id="PF00096">
    <property type="entry name" value="zf-C2H2"/>
    <property type="match status" value="1"/>
</dbReference>
<dbReference type="GO" id="GO:0005737">
    <property type="term" value="C:cytoplasm"/>
    <property type="evidence" value="ECO:0007669"/>
    <property type="project" value="UniProtKB-SubCell"/>
</dbReference>
<dbReference type="SMART" id="SM00355">
    <property type="entry name" value="ZnF_C2H2"/>
    <property type="match status" value="2"/>
</dbReference>
<dbReference type="GO" id="GO:0008270">
    <property type="term" value="F:zinc ion binding"/>
    <property type="evidence" value="ECO:0007669"/>
    <property type="project" value="UniProtKB-KW"/>
</dbReference>
<keyword evidence="13" id="KW-0238">DNA-binding</keyword>
<dbReference type="AlphaFoldDB" id="A0A914CLQ3"/>
<dbReference type="PROSITE" id="PS50157">
    <property type="entry name" value="ZINC_FINGER_C2H2_2"/>
    <property type="match status" value="2"/>
</dbReference>
<dbReference type="InterPro" id="IPR036236">
    <property type="entry name" value="Znf_C2H2_sf"/>
</dbReference>
<keyword evidence="9 18" id="KW-0863">Zinc-finger</keyword>
<evidence type="ECO:0000256" key="14">
    <source>
        <dbReference type="ARBA" id="ARBA00023163"/>
    </source>
</evidence>
<name>A0A914CLQ3_9BILA</name>
<evidence type="ECO:0000256" key="13">
    <source>
        <dbReference type="ARBA" id="ARBA00023125"/>
    </source>
</evidence>
<keyword evidence="14" id="KW-0804">Transcription</keyword>
<dbReference type="PANTHER" id="PTHR47772">
    <property type="entry name" value="ZINC FINGER PROTEIN 200"/>
    <property type="match status" value="1"/>
</dbReference>
<evidence type="ECO:0000256" key="15">
    <source>
        <dbReference type="ARBA" id="ARBA00023242"/>
    </source>
</evidence>
<evidence type="ECO:0000256" key="10">
    <source>
        <dbReference type="ARBA" id="ARBA00022782"/>
    </source>
</evidence>
<evidence type="ECO:0000313" key="20">
    <source>
        <dbReference type="Proteomes" id="UP000887540"/>
    </source>
</evidence>
<keyword evidence="8" id="KW-0677">Repeat</keyword>
<keyword evidence="12" id="KW-0805">Transcription regulation</keyword>
<keyword evidence="10" id="KW-0221">Differentiation</keyword>
<evidence type="ECO:0000256" key="5">
    <source>
        <dbReference type="ARBA" id="ARBA00022490"/>
    </source>
</evidence>
<evidence type="ECO:0000256" key="3">
    <source>
        <dbReference type="ARBA" id="ARBA00022433"/>
    </source>
</evidence>
<dbReference type="PROSITE" id="PS00028">
    <property type="entry name" value="ZINC_FINGER_C2H2_1"/>
    <property type="match status" value="2"/>
</dbReference>
<sequence length="162" mass="19195">PYACNKCGESFHFMCELEYHAKQHADQKGYKCECGRTFFQYTDLLYHKHDDEEPDEVEVPAPKIIRPKKPLPDLAEFPTPEFMRDGYEPKYQVKTYSDVRMKPYICQYCSKSYSDSRSLAQHMYSHRGERSFNPRSSRYLIGREESSFVSPRFLPSSYLKNE</sequence>
<evidence type="ECO:0000256" key="2">
    <source>
        <dbReference type="ARBA" id="ARBA00004496"/>
    </source>
</evidence>
<dbReference type="FunFam" id="3.30.160.60:FF:002530">
    <property type="entry name" value="Zinc finger protein"/>
    <property type="match status" value="1"/>
</dbReference>
<evidence type="ECO:0000256" key="1">
    <source>
        <dbReference type="ARBA" id="ARBA00004123"/>
    </source>
</evidence>
<dbReference type="GO" id="GO:0007517">
    <property type="term" value="P:muscle organ development"/>
    <property type="evidence" value="ECO:0007669"/>
    <property type="project" value="UniProtKB-KW"/>
</dbReference>
<evidence type="ECO:0000256" key="9">
    <source>
        <dbReference type="ARBA" id="ARBA00022771"/>
    </source>
</evidence>
<keyword evidence="15" id="KW-0539">Nucleus</keyword>
<evidence type="ECO:0000259" key="19">
    <source>
        <dbReference type="PROSITE" id="PS50157"/>
    </source>
</evidence>
<evidence type="ECO:0000256" key="17">
    <source>
        <dbReference type="ARBA" id="ARBA00082667"/>
    </source>
</evidence>
<evidence type="ECO:0000256" key="11">
    <source>
        <dbReference type="ARBA" id="ARBA00022833"/>
    </source>
</evidence>
<dbReference type="InterPro" id="IPR050636">
    <property type="entry name" value="C2H2-ZF_domain-containing"/>
</dbReference>
<dbReference type="SUPFAM" id="SSF57667">
    <property type="entry name" value="beta-beta-alpha zinc fingers"/>
    <property type="match status" value="2"/>
</dbReference>
<keyword evidence="3" id="KW-0787">Thick filament</keyword>
<evidence type="ECO:0000256" key="18">
    <source>
        <dbReference type="PROSITE-ProRule" id="PRU00042"/>
    </source>
</evidence>